<dbReference type="SMART" id="SM01204">
    <property type="entry name" value="FIST_C"/>
    <property type="match status" value="1"/>
</dbReference>
<dbReference type="Pfam" id="PF08495">
    <property type="entry name" value="FIST"/>
    <property type="match status" value="1"/>
</dbReference>
<evidence type="ECO:0000259" key="2">
    <source>
        <dbReference type="SMART" id="SM01204"/>
    </source>
</evidence>
<gene>
    <name evidence="3" type="ORF">HELGO_WM38457</name>
</gene>
<protein>
    <recommendedName>
        <fullName evidence="4">Histidine kinase</fullName>
    </recommendedName>
</protein>
<feature type="domain" description="FIST" evidence="1">
    <location>
        <begin position="23"/>
        <end position="217"/>
    </location>
</feature>
<name>A0A6S6SYT1_9BACT</name>
<evidence type="ECO:0000259" key="1">
    <source>
        <dbReference type="SMART" id="SM00897"/>
    </source>
</evidence>
<reference evidence="3" key="1">
    <citation type="submission" date="2020-01" db="EMBL/GenBank/DDBJ databases">
        <authorList>
            <person name="Meier V. D."/>
            <person name="Meier V D."/>
        </authorList>
    </citation>
    <scope>NUCLEOTIDE SEQUENCE</scope>
    <source>
        <strain evidence="3">HLG_WM_MAG_03</strain>
    </source>
</reference>
<dbReference type="InterPro" id="IPR019494">
    <property type="entry name" value="FIST_C"/>
</dbReference>
<evidence type="ECO:0008006" key="4">
    <source>
        <dbReference type="Google" id="ProtNLM"/>
    </source>
</evidence>
<dbReference type="PANTHER" id="PTHR40252">
    <property type="entry name" value="BLR0328 PROTEIN"/>
    <property type="match status" value="1"/>
</dbReference>
<dbReference type="EMBL" id="CACVAR010000169">
    <property type="protein sequence ID" value="CAA6808151.1"/>
    <property type="molecule type" value="Genomic_DNA"/>
</dbReference>
<sequence length="378" mass="41224">MTIDTLEYKNNEWQIEENILDKNSTDIVFLFGDRESIKGKEYLESLQTSYPNAELVGCSSSGNILGEEISTASIVGTAVDLESGYVKVATKDFTAEDDQKLLTKALVESLPKENLKHVFVLSDGLNMNGSFLAEGINEAVDKKVSSTGGLAGDGTDFAETWVVANNEVTQNRVVAVGFYGESVVVESGCYAGWDEFGVFRRITKSTNNVVYEIDGEPALDLYKKYLGVYAKDLPGSALNFPASIKKDNDAEAIIRTILAIDEEEKSLTFAGDVPEGYLARLMKTNIDGLIDGSEIAAQQINKINDKSALGLVVSCVGRRLVLKQLTDEELESIGETLGENVQLVGFYSYGELAPFSSELTSCSLHNQTMTLTVIYEEQ</sequence>
<feature type="domain" description="FIST C-domain" evidence="2">
    <location>
        <begin position="218"/>
        <end position="355"/>
    </location>
</feature>
<evidence type="ECO:0000313" key="3">
    <source>
        <dbReference type="EMBL" id="CAA6808151.1"/>
    </source>
</evidence>
<organism evidence="3">
    <name type="scientific">uncultured Sulfurovum sp</name>
    <dbReference type="NCBI Taxonomy" id="269237"/>
    <lineage>
        <taxon>Bacteria</taxon>
        <taxon>Pseudomonadati</taxon>
        <taxon>Campylobacterota</taxon>
        <taxon>Epsilonproteobacteria</taxon>
        <taxon>Campylobacterales</taxon>
        <taxon>Sulfurovaceae</taxon>
        <taxon>Sulfurovum</taxon>
        <taxon>environmental samples</taxon>
    </lineage>
</organism>
<dbReference type="PANTHER" id="PTHR40252:SF2">
    <property type="entry name" value="BLR0328 PROTEIN"/>
    <property type="match status" value="1"/>
</dbReference>
<dbReference type="Pfam" id="PF10442">
    <property type="entry name" value="FIST_C"/>
    <property type="match status" value="1"/>
</dbReference>
<proteinExistence type="predicted"/>
<dbReference type="SMART" id="SM00897">
    <property type="entry name" value="FIST"/>
    <property type="match status" value="1"/>
</dbReference>
<dbReference type="InterPro" id="IPR013702">
    <property type="entry name" value="FIST_domain_N"/>
</dbReference>
<dbReference type="AlphaFoldDB" id="A0A6S6SYT1"/>
<accession>A0A6S6SYT1</accession>